<evidence type="ECO:0000256" key="2">
    <source>
        <dbReference type="SAM" id="SignalP"/>
    </source>
</evidence>
<evidence type="ECO:0008006" key="5">
    <source>
        <dbReference type="Google" id="ProtNLM"/>
    </source>
</evidence>
<proteinExistence type="predicted"/>
<feature type="region of interest" description="Disordered" evidence="1">
    <location>
        <begin position="28"/>
        <end position="53"/>
    </location>
</feature>
<keyword evidence="2" id="KW-0732">Signal</keyword>
<evidence type="ECO:0000256" key="1">
    <source>
        <dbReference type="SAM" id="MobiDB-lite"/>
    </source>
</evidence>
<feature type="signal peptide" evidence="2">
    <location>
        <begin position="1"/>
        <end position="18"/>
    </location>
</feature>
<sequence>MKNAFSSAVLVGAVAVSATPYGPLNKWGSGGGQSSAPSGASSTASSWSSSSTGHPVGYGQTPFKFPLSNGFPDVDNATLRDIEETAQGTLPNGALPTAFQNPKGTTTIFELIAFNELFEVAFFSSLIYNITNNVEGFGIGSDVLKDYTLLALNAVLAQEELHNLGANGILAAAGQEIITPCEYVFPTAKFDDAIAFARTFTDVVLSTLQAGQAGLAAGGDDEFLTLLGAVQGQEGEQNGFYRDLLNLIPSAAPFLTLGAPQFAFSTLNQNVVVNGTCSGPGNDLLFKSIPIFGVLTITTDPSKIILADTNLSFSVETPSSASDVSAWSVAFLNQQNVPVISKVTNVKVNNGVATFDAWFPAGSNIMAALTISAVVQGDASKLTSAAEVAAATIFGPGLIEIN</sequence>
<accession>A0AAN7WK07</accession>
<evidence type="ECO:0000313" key="3">
    <source>
        <dbReference type="EMBL" id="KAK5707700.1"/>
    </source>
</evidence>
<feature type="chain" id="PRO_5042935604" description="Sexual development protein" evidence="2">
    <location>
        <begin position="19"/>
        <end position="402"/>
    </location>
</feature>
<name>A0AAN7WK07_9PEZI</name>
<protein>
    <recommendedName>
        <fullName evidence="5">Sexual development protein</fullName>
    </recommendedName>
</protein>
<comment type="caution">
    <text evidence="3">The sequence shown here is derived from an EMBL/GenBank/DDBJ whole genome shotgun (WGS) entry which is preliminary data.</text>
</comment>
<dbReference type="EMBL" id="JAVRQU010000001">
    <property type="protein sequence ID" value="KAK5707700.1"/>
    <property type="molecule type" value="Genomic_DNA"/>
</dbReference>
<dbReference type="Proteomes" id="UP001310594">
    <property type="component" value="Unassembled WGS sequence"/>
</dbReference>
<gene>
    <name evidence="3" type="ORF">LTR97_000238</name>
</gene>
<organism evidence="3 4">
    <name type="scientific">Elasticomyces elasticus</name>
    <dbReference type="NCBI Taxonomy" id="574655"/>
    <lineage>
        <taxon>Eukaryota</taxon>
        <taxon>Fungi</taxon>
        <taxon>Dikarya</taxon>
        <taxon>Ascomycota</taxon>
        <taxon>Pezizomycotina</taxon>
        <taxon>Dothideomycetes</taxon>
        <taxon>Dothideomycetidae</taxon>
        <taxon>Mycosphaerellales</taxon>
        <taxon>Teratosphaeriaceae</taxon>
        <taxon>Elasticomyces</taxon>
    </lineage>
</organism>
<reference evidence="3" key="1">
    <citation type="submission" date="2023-08" db="EMBL/GenBank/DDBJ databases">
        <title>Black Yeasts Isolated from many extreme environments.</title>
        <authorList>
            <person name="Coleine C."/>
            <person name="Stajich J.E."/>
            <person name="Selbmann L."/>
        </authorList>
    </citation>
    <scope>NUCLEOTIDE SEQUENCE</scope>
    <source>
        <strain evidence="3">CCFEE 5810</strain>
    </source>
</reference>
<feature type="compositionally biased region" description="Low complexity" evidence="1">
    <location>
        <begin position="34"/>
        <end position="53"/>
    </location>
</feature>
<dbReference type="AlphaFoldDB" id="A0AAN7WK07"/>
<evidence type="ECO:0000313" key="4">
    <source>
        <dbReference type="Proteomes" id="UP001310594"/>
    </source>
</evidence>